<accession>A0A4U1CNE4</accession>
<comment type="caution">
    <text evidence="3">The sequence shown here is derived from an EMBL/GenBank/DDBJ whole genome shotgun (WGS) entry which is preliminary data.</text>
</comment>
<dbReference type="Pfam" id="PF08522">
    <property type="entry name" value="BT_3987-like_N"/>
    <property type="match status" value="1"/>
</dbReference>
<dbReference type="GO" id="GO:0005975">
    <property type="term" value="P:carbohydrate metabolic process"/>
    <property type="evidence" value="ECO:0007669"/>
    <property type="project" value="UniProtKB-ARBA"/>
</dbReference>
<evidence type="ECO:0000256" key="1">
    <source>
        <dbReference type="SAM" id="SignalP"/>
    </source>
</evidence>
<proteinExistence type="predicted"/>
<keyword evidence="4" id="KW-1185">Reference proteome</keyword>
<feature type="signal peptide" evidence="1">
    <location>
        <begin position="1"/>
        <end position="24"/>
    </location>
</feature>
<reference evidence="3 4" key="1">
    <citation type="submission" date="2019-04" db="EMBL/GenBank/DDBJ databases">
        <title>Pedobacter sp. RP-3-15 sp. nov., isolated from Arctic soil.</title>
        <authorList>
            <person name="Dahal R.H."/>
            <person name="Kim D.-U."/>
        </authorList>
    </citation>
    <scope>NUCLEOTIDE SEQUENCE [LARGE SCALE GENOMIC DNA]</scope>
    <source>
        <strain evidence="3 4">RP-3-15</strain>
    </source>
</reference>
<feature type="domain" description="BT-3987-like N-terminal" evidence="2">
    <location>
        <begin position="38"/>
        <end position="151"/>
    </location>
</feature>
<evidence type="ECO:0000259" key="2">
    <source>
        <dbReference type="Pfam" id="PF08522"/>
    </source>
</evidence>
<dbReference type="Gene3D" id="2.60.40.1740">
    <property type="entry name" value="hypothetical protein (bacova_03559)"/>
    <property type="match status" value="1"/>
</dbReference>
<dbReference type="PROSITE" id="PS51257">
    <property type="entry name" value="PROKAR_LIPOPROTEIN"/>
    <property type="match status" value="1"/>
</dbReference>
<organism evidence="3 4">
    <name type="scientific">Pedobacter frigoris</name>
    <dbReference type="NCBI Taxonomy" id="2571272"/>
    <lineage>
        <taxon>Bacteria</taxon>
        <taxon>Pseudomonadati</taxon>
        <taxon>Bacteroidota</taxon>
        <taxon>Sphingobacteriia</taxon>
        <taxon>Sphingobacteriales</taxon>
        <taxon>Sphingobacteriaceae</taxon>
        <taxon>Pedobacter</taxon>
    </lineage>
</organism>
<dbReference type="Gene3D" id="2.60.120.200">
    <property type="match status" value="1"/>
</dbReference>
<keyword evidence="1" id="KW-0732">Signal</keyword>
<protein>
    <submittedName>
        <fullName evidence="3">DUF1735 domain-containing protein</fullName>
    </submittedName>
</protein>
<evidence type="ECO:0000313" key="4">
    <source>
        <dbReference type="Proteomes" id="UP000307244"/>
    </source>
</evidence>
<gene>
    <name evidence="3" type="ORF">FA047_04990</name>
</gene>
<dbReference type="EMBL" id="SWBQ01000001">
    <property type="protein sequence ID" value="TKC09451.1"/>
    <property type="molecule type" value="Genomic_DNA"/>
</dbReference>
<dbReference type="Pfam" id="PF13385">
    <property type="entry name" value="Laminin_G_3"/>
    <property type="match status" value="1"/>
</dbReference>
<dbReference type="GO" id="GO:0004553">
    <property type="term" value="F:hydrolase activity, hydrolyzing O-glycosyl compounds"/>
    <property type="evidence" value="ECO:0007669"/>
    <property type="project" value="UniProtKB-ARBA"/>
</dbReference>
<feature type="chain" id="PRO_5020765947" evidence="1">
    <location>
        <begin position="25"/>
        <end position="390"/>
    </location>
</feature>
<dbReference type="AlphaFoldDB" id="A0A4U1CNE4"/>
<dbReference type="InterPro" id="IPR013728">
    <property type="entry name" value="BT_3987-like_N"/>
</dbReference>
<evidence type="ECO:0000313" key="3">
    <source>
        <dbReference type="EMBL" id="TKC09451.1"/>
    </source>
</evidence>
<dbReference type="OrthoDB" id="2582440at2"/>
<dbReference type="SUPFAM" id="SSF49899">
    <property type="entry name" value="Concanavalin A-like lectins/glucanases"/>
    <property type="match status" value="1"/>
</dbReference>
<name>A0A4U1CNE4_9SPHI</name>
<dbReference type="InterPro" id="IPR013320">
    <property type="entry name" value="ConA-like_dom_sf"/>
</dbReference>
<dbReference type="Proteomes" id="UP000307244">
    <property type="component" value="Unassembled WGS sequence"/>
</dbReference>
<sequence length="390" mass="43201">MKMKKLTYNSKLSALVMLCAVVMAFSACQKSTTFKDVILITGTEENKLVKFTVEGVPSSYAVTATATDKVQSEVSVSFEVDTTLVAAYNEEMSAKYFALPKGSYEMVGSNAVIKAGTNVSDAVTVYIRSVDKFVDGRTYILPVTIKNVSGSMSVLEASRTIYLKVARVIDFKSIDISNPNFYHPYAFAQPVNNVTKFTYEIKCYINDWHPGSNQISRLSNWGPVDESLPNLLRFGEAGSKINQLQWVSAEGSVFSKTEFATKTWYTISCVYDGSTYKMYVNGKFDSGFDGAGKVYQLGALEIGMSYSGYQTAQRFLGRVAEIRFWDRPLSPTEIQEGICGVDVAASGLVGYWKMNEGEGNTFFDRTGNGRNMVWPKSTIWNSDSFNKCAQ</sequence>